<gene>
    <name evidence="3" type="ordered locus">Halhy_4266</name>
</gene>
<feature type="domain" description="Glycosyltransferase 2-like" evidence="2">
    <location>
        <begin position="4"/>
        <end position="189"/>
    </location>
</feature>
<dbReference type="PANTHER" id="PTHR43179:SF7">
    <property type="entry name" value="RHAMNOSYLTRANSFERASE WBBL"/>
    <property type="match status" value="1"/>
</dbReference>
<proteinExistence type="predicted"/>
<keyword evidence="1" id="KW-0472">Membrane</keyword>
<dbReference type="OrthoDB" id="9771846at2"/>
<sequence length="648" mass="73677">MRLSIIIVNYNVKFFLEQALLAVRRAAEGLAVEVWVVDNASRDGSVQMVQVRFPEVQVIVNERNVGFSKANNQALRLATGEFVLLLNPDTVIAEDTLRTSLDFMEKHPQAGALGVKMIDGTGVFLPESKRGFPSPFVAFCKTFGLSRIFPRSGFFNRYHLGHLSKDQNHEVDILSGAFMLIRKAALEKVGLLDEQFFMYGEDIDLSYRIQLGGYTNHYLADTRIIHYKGESTKKGSVNYVRIFYQAMILFARKHFRGGNARIFVLMLQMAIYFRAMLTLVSNFFQRAWWPILDALVLFLGLVLLKKSWAVYHFKNPAHFDDSFLYFNAPLYTGIWLFTLFFSGAYDQRTNLWQVVRGILLGAVGIAAIYGFLDLVYRSSRMLIVLGTVWALLAIPALRALISSLGKGNFTLEEEEEKRLAIIGSVEETRRVEALLRAIGMRKKTIGLIAARMNPAESHLFLGTLADLPALVSLFRLDELIFCGKDLRNTEIIASMESVGNQLNYKILPEGSDTIIGSSHKDLNGEWYRLDAQYNISRPENRRNKRLLDLVLALILLPTFPLSIFLNVRKQMLWANAWPVLIGRKTWVGYTDAEADLPKLKPGVLNPMDAIPEVVLSESGQRKLNQNYARDYQVGEDLRLMWVYWSRRG</sequence>
<keyword evidence="3" id="KW-0808">Transferase</keyword>
<feature type="transmembrane region" description="Helical" evidence="1">
    <location>
        <begin position="287"/>
        <end position="304"/>
    </location>
</feature>
<organism evidence="3 4">
    <name type="scientific">Haliscomenobacter hydrossis (strain ATCC 27775 / DSM 1100 / LMG 10767 / O)</name>
    <dbReference type="NCBI Taxonomy" id="760192"/>
    <lineage>
        <taxon>Bacteria</taxon>
        <taxon>Pseudomonadati</taxon>
        <taxon>Bacteroidota</taxon>
        <taxon>Saprospiria</taxon>
        <taxon>Saprospirales</taxon>
        <taxon>Haliscomenobacteraceae</taxon>
        <taxon>Haliscomenobacter</taxon>
    </lineage>
</organism>
<dbReference type="AlphaFoldDB" id="F4L734"/>
<keyword evidence="4" id="KW-1185">Reference proteome</keyword>
<reference key="2">
    <citation type="submission" date="2011-04" db="EMBL/GenBank/DDBJ databases">
        <title>Complete sequence of chromosome of Haliscomenobacter hydrossis DSM 1100.</title>
        <authorList>
            <consortium name="US DOE Joint Genome Institute (JGI-PGF)"/>
            <person name="Lucas S."/>
            <person name="Han J."/>
            <person name="Lapidus A."/>
            <person name="Bruce D."/>
            <person name="Goodwin L."/>
            <person name="Pitluck S."/>
            <person name="Peters L."/>
            <person name="Kyrpides N."/>
            <person name="Mavromatis K."/>
            <person name="Ivanova N."/>
            <person name="Ovchinnikova G."/>
            <person name="Pagani I."/>
            <person name="Daligault H."/>
            <person name="Detter J.C."/>
            <person name="Han C."/>
            <person name="Land M."/>
            <person name="Hauser L."/>
            <person name="Markowitz V."/>
            <person name="Cheng J.-F."/>
            <person name="Hugenholtz P."/>
            <person name="Woyke T."/>
            <person name="Wu D."/>
            <person name="Verbarg S."/>
            <person name="Frueling A."/>
            <person name="Brambilla E."/>
            <person name="Klenk H.-P."/>
            <person name="Eisen J.A."/>
        </authorList>
    </citation>
    <scope>NUCLEOTIDE SEQUENCE</scope>
    <source>
        <strain>DSM 1100</strain>
    </source>
</reference>
<dbReference type="GO" id="GO:0016740">
    <property type="term" value="F:transferase activity"/>
    <property type="evidence" value="ECO:0007669"/>
    <property type="project" value="UniProtKB-KW"/>
</dbReference>
<dbReference type="EMBL" id="CP002691">
    <property type="protein sequence ID" value="AEE52110.1"/>
    <property type="molecule type" value="Genomic_DNA"/>
</dbReference>
<dbReference type="RefSeq" id="WP_013766648.1">
    <property type="nucleotide sequence ID" value="NC_015510.1"/>
</dbReference>
<evidence type="ECO:0000259" key="2">
    <source>
        <dbReference type="Pfam" id="PF00535"/>
    </source>
</evidence>
<dbReference type="HOGENOM" id="CLU_027058_0_0_10"/>
<dbReference type="CDD" id="cd04186">
    <property type="entry name" value="GT_2_like_c"/>
    <property type="match status" value="1"/>
</dbReference>
<feature type="transmembrane region" description="Helical" evidence="1">
    <location>
        <begin position="546"/>
        <end position="565"/>
    </location>
</feature>
<dbReference type="Proteomes" id="UP000008461">
    <property type="component" value="Chromosome"/>
</dbReference>
<dbReference type="InterPro" id="IPR029044">
    <property type="entry name" value="Nucleotide-diphossugar_trans"/>
</dbReference>
<evidence type="ECO:0000313" key="4">
    <source>
        <dbReference type="Proteomes" id="UP000008461"/>
    </source>
</evidence>
<dbReference type="STRING" id="760192.Halhy_4266"/>
<protein>
    <submittedName>
        <fullName evidence="3">Glycosyl transferase family 2</fullName>
    </submittedName>
</protein>
<reference evidence="3 4" key="1">
    <citation type="journal article" date="2011" name="Stand. Genomic Sci.">
        <title>Complete genome sequence of Haliscomenobacter hydrossis type strain (O).</title>
        <authorList>
            <consortium name="US DOE Joint Genome Institute (JGI-PGF)"/>
            <person name="Daligault H."/>
            <person name="Lapidus A."/>
            <person name="Zeytun A."/>
            <person name="Nolan M."/>
            <person name="Lucas S."/>
            <person name="Del Rio T.G."/>
            <person name="Tice H."/>
            <person name="Cheng J.F."/>
            <person name="Tapia R."/>
            <person name="Han C."/>
            <person name="Goodwin L."/>
            <person name="Pitluck S."/>
            <person name="Liolios K."/>
            <person name="Pagani I."/>
            <person name="Ivanova N."/>
            <person name="Huntemann M."/>
            <person name="Mavromatis K."/>
            <person name="Mikhailova N."/>
            <person name="Pati A."/>
            <person name="Chen A."/>
            <person name="Palaniappan K."/>
            <person name="Land M."/>
            <person name="Hauser L."/>
            <person name="Brambilla E.M."/>
            <person name="Rohde M."/>
            <person name="Verbarg S."/>
            <person name="Goker M."/>
            <person name="Bristow J."/>
            <person name="Eisen J.A."/>
            <person name="Markowitz V."/>
            <person name="Hugenholtz P."/>
            <person name="Kyrpides N.C."/>
            <person name="Klenk H.P."/>
            <person name="Woyke T."/>
        </authorList>
    </citation>
    <scope>NUCLEOTIDE SEQUENCE [LARGE SCALE GENOMIC DNA]</scope>
    <source>
        <strain evidence="4">ATCC 27775 / DSM 1100 / LMG 10767 / O</strain>
    </source>
</reference>
<dbReference type="Pfam" id="PF00535">
    <property type="entry name" value="Glycos_transf_2"/>
    <property type="match status" value="1"/>
</dbReference>
<feature type="transmembrane region" description="Helical" evidence="1">
    <location>
        <begin position="381"/>
        <end position="401"/>
    </location>
</feature>
<feature type="transmembrane region" description="Helical" evidence="1">
    <location>
        <begin position="262"/>
        <end position="281"/>
    </location>
</feature>
<keyword evidence="1" id="KW-1133">Transmembrane helix</keyword>
<dbReference type="Gene3D" id="3.90.550.10">
    <property type="entry name" value="Spore Coat Polysaccharide Biosynthesis Protein SpsA, Chain A"/>
    <property type="match status" value="1"/>
</dbReference>
<feature type="transmembrane region" description="Helical" evidence="1">
    <location>
        <begin position="351"/>
        <end position="372"/>
    </location>
</feature>
<dbReference type="SUPFAM" id="SSF53448">
    <property type="entry name" value="Nucleotide-diphospho-sugar transferases"/>
    <property type="match status" value="1"/>
</dbReference>
<accession>F4L734</accession>
<keyword evidence="1" id="KW-0812">Transmembrane</keyword>
<feature type="transmembrane region" description="Helical" evidence="1">
    <location>
        <begin position="324"/>
        <end position="345"/>
    </location>
</feature>
<dbReference type="eggNOG" id="COG1216">
    <property type="taxonomic scope" value="Bacteria"/>
</dbReference>
<dbReference type="InterPro" id="IPR001173">
    <property type="entry name" value="Glyco_trans_2-like"/>
</dbReference>
<name>F4L734_HALH1</name>
<dbReference type="KEGG" id="hhy:Halhy_4266"/>
<evidence type="ECO:0000313" key="3">
    <source>
        <dbReference type="EMBL" id="AEE52110.1"/>
    </source>
</evidence>
<dbReference type="PANTHER" id="PTHR43179">
    <property type="entry name" value="RHAMNOSYLTRANSFERASE WBBL"/>
    <property type="match status" value="1"/>
</dbReference>
<evidence type="ECO:0000256" key="1">
    <source>
        <dbReference type="SAM" id="Phobius"/>
    </source>
</evidence>